<reference evidence="1" key="1">
    <citation type="submission" date="2014-11" db="EMBL/GenBank/DDBJ databases">
        <authorList>
            <person name="Amaro Gonzalez C."/>
        </authorList>
    </citation>
    <scope>NUCLEOTIDE SEQUENCE</scope>
</reference>
<name>A0A0E9SNM7_ANGAN</name>
<protein>
    <submittedName>
        <fullName evidence="1">Uncharacterized protein</fullName>
    </submittedName>
</protein>
<dbReference type="AlphaFoldDB" id="A0A0E9SNM7"/>
<reference evidence="1" key="2">
    <citation type="journal article" date="2015" name="Fish Shellfish Immunol.">
        <title>Early steps in the European eel (Anguilla anguilla)-Vibrio vulnificus interaction in the gills: Role of the RtxA13 toxin.</title>
        <authorList>
            <person name="Callol A."/>
            <person name="Pajuelo D."/>
            <person name="Ebbesson L."/>
            <person name="Teles M."/>
            <person name="MacKenzie S."/>
            <person name="Amaro C."/>
        </authorList>
    </citation>
    <scope>NUCLEOTIDE SEQUENCE</scope>
</reference>
<dbReference type="EMBL" id="GBXM01065608">
    <property type="protein sequence ID" value="JAH42969.1"/>
    <property type="molecule type" value="Transcribed_RNA"/>
</dbReference>
<accession>A0A0E9SNM7</accession>
<sequence length="46" mass="5394">MIHGVWMRSVQERFQNNSQRRGGVSSWIARGILKRMFIGTARWTTS</sequence>
<organism evidence="1">
    <name type="scientific">Anguilla anguilla</name>
    <name type="common">European freshwater eel</name>
    <name type="synonym">Muraena anguilla</name>
    <dbReference type="NCBI Taxonomy" id="7936"/>
    <lineage>
        <taxon>Eukaryota</taxon>
        <taxon>Metazoa</taxon>
        <taxon>Chordata</taxon>
        <taxon>Craniata</taxon>
        <taxon>Vertebrata</taxon>
        <taxon>Euteleostomi</taxon>
        <taxon>Actinopterygii</taxon>
        <taxon>Neopterygii</taxon>
        <taxon>Teleostei</taxon>
        <taxon>Anguilliformes</taxon>
        <taxon>Anguillidae</taxon>
        <taxon>Anguilla</taxon>
    </lineage>
</organism>
<proteinExistence type="predicted"/>
<evidence type="ECO:0000313" key="1">
    <source>
        <dbReference type="EMBL" id="JAH42969.1"/>
    </source>
</evidence>